<feature type="signal peptide" evidence="1">
    <location>
        <begin position="1"/>
        <end position="21"/>
    </location>
</feature>
<dbReference type="InterPro" id="IPR037176">
    <property type="entry name" value="Osmotin/thaumatin-like_sf"/>
</dbReference>
<dbReference type="InterPro" id="IPR006771">
    <property type="entry name" value="CetA-like"/>
</dbReference>
<dbReference type="Pfam" id="PF04681">
    <property type="entry name" value="Bys1"/>
    <property type="match status" value="1"/>
</dbReference>
<gene>
    <name evidence="2" type="ORF">EKO04_003903</name>
</gene>
<dbReference type="SUPFAM" id="SSF49870">
    <property type="entry name" value="Osmotin, thaumatin-like protein"/>
    <property type="match status" value="1"/>
</dbReference>
<dbReference type="EMBL" id="RZGK01000006">
    <property type="protein sequence ID" value="KAF9698544.1"/>
    <property type="molecule type" value="Genomic_DNA"/>
</dbReference>
<sequence>MSLLTFIMAIFMVVFFNVAVASPATDTSKNTALNFFEAYFPTSGFSSVDIAGPLPGEGHINGQVTNMCPYPIYVRQAVAESSGVTGERCQYYGETQDVKVDPGYTFFSPRPTHWDGCGTSLKVSRNIGDLKVYQVEYSVDRRNGKVWYNLSAEDGTPFQDVERYLAVGSVDCMAVHCAPGQYGKDSVHGCDWPLQPVCGQIGQVVAAVCGRW</sequence>
<reference evidence="2" key="1">
    <citation type="submission" date="2018-12" db="EMBL/GenBank/DDBJ databases">
        <authorList>
            <person name="Syme R.A."/>
            <person name="Farfan-Caceres L."/>
            <person name="Lichtenzveig J."/>
        </authorList>
    </citation>
    <scope>NUCLEOTIDE SEQUENCE</scope>
    <source>
        <strain evidence="2">Al4</strain>
    </source>
</reference>
<dbReference type="AlphaFoldDB" id="A0A8H7MJ93"/>
<evidence type="ECO:0000313" key="3">
    <source>
        <dbReference type="Proteomes" id="UP000651452"/>
    </source>
</evidence>
<evidence type="ECO:0000313" key="2">
    <source>
        <dbReference type="EMBL" id="KAF9698544.1"/>
    </source>
</evidence>
<proteinExistence type="predicted"/>
<dbReference type="OrthoDB" id="3682664at2759"/>
<feature type="chain" id="PRO_5034809518" evidence="1">
    <location>
        <begin position="22"/>
        <end position="212"/>
    </location>
</feature>
<keyword evidence="3" id="KW-1185">Reference proteome</keyword>
<name>A0A8H7MJ93_9PLEO</name>
<evidence type="ECO:0000256" key="1">
    <source>
        <dbReference type="SAM" id="SignalP"/>
    </source>
</evidence>
<keyword evidence="1" id="KW-0732">Signal</keyword>
<organism evidence="2 3">
    <name type="scientific">Ascochyta lentis</name>
    <dbReference type="NCBI Taxonomy" id="205686"/>
    <lineage>
        <taxon>Eukaryota</taxon>
        <taxon>Fungi</taxon>
        <taxon>Dikarya</taxon>
        <taxon>Ascomycota</taxon>
        <taxon>Pezizomycotina</taxon>
        <taxon>Dothideomycetes</taxon>
        <taxon>Pleosporomycetidae</taxon>
        <taxon>Pleosporales</taxon>
        <taxon>Pleosporineae</taxon>
        <taxon>Didymellaceae</taxon>
        <taxon>Ascochyta</taxon>
    </lineage>
</organism>
<comment type="caution">
    <text evidence="2">The sequence shown here is derived from an EMBL/GenBank/DDBJ whole genome shotgun (WGS) entry which is preliminary data.</text>
</comment>
<reference evidence="2" key="2">
    <citation type="submission" date="2020-09" db="EMBL/GenBank/DDBJ databases">
        <title>Reference genome assembly for Australian Ascochyta lentis isolate Al4.</title>
        <authorList>
            <person name="Lee R.C."/>
            <person name="Farfan-Caceres L.M."/>
            <person name="Debler J.W."/>
            <person name="Williams A.H."/>
            <person name="Henares B.M."/>
        </authorList>
    </citation>
    <scope>NUCLEOTIDE SEQUENCE</scope>
    <source>
        <strain evidence="2">Al4</strain>
    </source>
</reference>
<dbReference type="Proteomes" id="UP000651452">
    <property type="component" value="Unassembled WGS sequence"/>
</dbReference>
<accession>A0A8H7MJ93</accession>
<protein>
    <submittedName>
        <fullName evidence="2">Uncharacterized protein</fullName>
    </submittedName>
</protein>